<keyword evidence="1" id="KW-0805">Transcription regulation</keyword>
<dbReference type="PANTHER" id="PTHR44846:SF17">
    <property type="entry name" value="GNTR-FAMILY TRANSCRIPTIONAL REGULATOR"/>
    <property type="match status" value="1"/>
</dbReference>
<dbReference type="STRING" id="287986.DV20_02080"/>
<dbReference type="GO" id="GO:0045892">
    <property type="term" value="P:negative regulation of DNA-templated transcription"/>
    <property type="evidence" value="ECO:0007669"/>
    <property type="project" value="TreeGrafter"/>
</dbReference>
<proteinExistence type="predicted"/>
<dbReference type="Proteomes" id="UP000027345">
    <property type="component" value="Unassembled WGS sequence"/>
</dbReference>
<dbReference type="SMART" id="SM00345">
    <property type="entry name" value="HTH_GNTR"/>
    <property type="match status" value="1"/>
</dbReference>
<organism evidence="5 6">
    <name type="scientific">Amycolatopsis rifamycinica</name>
    <dbReference type="NCBI Taxonomy" id="287986"/>
    <lineage>
        <taxon>Bacteria</taxon>
        <taxon>Bacillati</taxon>
        <taxon>Actinomycetota</taxon>
        <taxon>Actinomycetes</taxon>
        <taxon>Pseudonocardiales</taxon>
        <taxon>Pseudonocardiaceae</taxon>
        <taxon>Amycolatopsis</taxon>
    </lineage>
</organism>
<dbReference type="Pfam" id="PF00392">
    <property type="entry name" value="GntR"/>
    <property type="match status" value="1"/>
</dbReference>
<evidence type="ECO:0000256" key="2">
    <source>
        <dbReference type="ARBA" id="ARBA00023125"/>
    </source>
</evidence>
<evidence type="ECO:0000313" key="5">
    <source>
        <dbReference type="EMBL" id="KDN23871.1"/>
    </source>
</evidence>
<dbReference type="SUPFAM" id="SSF46785">
    <property type="entry name" value="Winged helix' DNA-binding domain"/>
    <property type="match status" value="1"/>
</dbReference>
<dbReference type="GO" id="GO:0003677">
    <property type="term" value="F:DNA binding"/>
    <property type="evidence" value="ECO:0007669"/>
    <property type="project" value="UniProtKB-KW"/>
</dbReference>
<accession>A0A066U8T0</accession>
<dbReference type="InterPro" id="IPR036388">
    <property type="entry name" value="WH-like_DNA-bd_sf"/>
</dbReference>
<evidence type="ECO:0000313" key="6">
    <source>
        <dbReference type="Proteomes" id="UP000027345"/>
    </source>
</evidence>
<evidence type="ECO:0000256" key="3">
    <source>
        <dbReference type="ARBA" id="ARBA00023163"/>
    </source>
</evidence>
<dbReference type="InterPro" id="IPR050679">
    <property type="entry name" value="Bact_HTH_transcr_reg"/>
</dbReference>
<dbReference type="PROSITE" id="PS50949">
    <property type="entry name" value="HTH_GNTR"/>
    <property type="match status" value="1"/>
</dbReference>
<dbReference type="SMART" id="SM00866">
    <property type="entry name" value="UTRA"/>
    <property type="match status" value="1"/>
</dbReference>
<dbReference type="Gene3D" id="1.10.10.10">
    <property type="entry name" value="Winged helix-like DNA-binding domain superfamily/Winged helix DNA-binding domain"/>
    <property type="match status" value="1"/>
</dbReference>
<evidence type="ECO:0000259" key="4">
    <source>
        <dbReference type="PROSITE" id="PS50949"/>
    </source>
</evidence>
<dbReference type="Pfam" id="PF07702">
    <property type="entry name" value="UTRA"/>
    <property type="match status" value="1"/>
</dbReference>
<dbReference type="AlphaFoldDB" id="A0A066U8T0"/>
<reference evidence="5 6" key="1">
    <citation type="submission" date="2014-05" db="EMBL/GenBank/DDBJ databases">
        <title>Draft genome sequence of Amycolatopsis rifamycinica DSM 46095.</title>
        <authorList>
            <person name="Lal R."/>
            <person name="Saxena A."/>
            <person name="Kumari R."/>
            <person name="Mukherjee U."/>
            <person name="Singh P."/>
            <person name="Sangwan N."/>
            <person name="Mahato N.K."/>
        </authorList>
    </citation>
    <scope>NUCLEOTIDE SEQUENCE [LARGE SCALE GENOMIC DNA]</scope>
    <source>
        <strain evidence="5 6">DSM 46095</strain>
    </source>
</reference>
<dbReference type="PRINTS" id="PR00035">
    <property type="entry name" value="HTHGNTR"/>
</dbReference>
<dbReference type="Gene3D" id="3.40.1410.10">
    <property type="entry name" value="Chorismate lyase-like"/>
    <property type="match status" value="1"/>
</dbReference>
<dbReference type="InterPro" id="IPR000524">
    <property type="entry name" value="Tscrpt_reg_HTH_GntR"/>
</dbReference>
<name>A0A066U8T0_9PSEU</name>
<dbReference type="InterPro" id="IPR028978">
    <property type="entry name" value="Chorismate_lyase_/UTRA_dom_sf"/>
</dbReference>
<keyword evidence="2" id="KW-0238">DNA-binding</keyword>
<dbReference type="GO" id="GO:0003700">
    <property type="term" value="F:DNA-binding transcription factor activity"/>
    <property type="evidence" value="ECO:0007669"/>
    <property type="project" value="InterPro"/>
</dbReference>
<gene>
    <name evidence="5" type="ORF">DV20_02080</name>
</gene>
<dbReference type="eggNOG" id="COG2188">
    <property type="taxonomic scope" value="Bacteria"/>
</dbReference>
<keyword evidence="6" id="KW-1185">Reference proteome</keyword>
<dbReference type="CDD" id="cd07377">
    <property type="entry name" value="WHTH_GntR"/>
    <property type="match status" value="1"/>
</dbReference>
<sequence>MDMYSKRQQLVGDLTDLIRSGRLAHGERLPGENQLALRYQVSRGTVRSALSELQQLELISTQAGVGSFVIFDGVQLDQRIGWARALADAGAPVTTELLGIETVTDQALEEEFGGPSYVAVRRLRREHERGISLETATVPAVGPLARLPETGLRDGSLTKTLEAAGRISAGGDQWISTERLDACAAGLLGRSAGELFLRAERTSVDLEGRLVERVVSLLDPDRFQFHLTFGHR</sequence>
<dbReference type="InterPro" id="IPR036390">
    <property type="entry name" value="WH_DNA-bd_sf"/>
</dbReference>
<dbReference type="EMBL" id="JMQI01000003">
    <property type="protein sequence ID" value="KDN23871.1"/>
    <property type="molecule type" value="Genomic_DNA"/>
</dbReference>
<dbReference type="OrthoDB" id="7363114at2"/>
<evidence type="ECO:0000256" key="1">
    <source>
        <dbReference type="ARBA" id="ARBA00023015"/>
    </source>
</evidence>
<dbReference type="InterPro" id="IPR011663">
    <property type="entry name" value="UTRA"/>
</dbReference>
<dbReference type="PANTHER" id="PTHR44846">
    <property type="entry name" value="MANNOSYL-D-GLYCERATE TRANSPORT/METABOLISM SYSTEM REPRESSOR MNGR-RELATED"/>
    <property type="match status" value="1"/>
</dbReference>
<dbReference type="SUPFAM" id="SSF64288">
    <property type="entry name" value="Chorismate lyase-like"/>
    <property type="match status" value="1"/>
</dbReference>
<keyword evidence="3" id="KW-0804">Transcription</keyword>
<feature type="domain" description="HTH gntR-type" evidence="4">
    <location>
        <begin position="4"/>
        <end position="72"/>
    </location>
</feature>
<comment type="caution">
    <text evidence="5">The sequence shown here is derived from an EMBL/GenBank/DDBJ whole genome shotgun (WGS) entry which is preliminary data.</text>
</comment>
<protein>
    <submittedName>
        <fullName evidence="5">GntR family transcriptional regulator</fullName>
    </submittedName>
</protein>